<proteinExistence type="predicted"/>
<feature type="non-terminal residue" evidence="1">
    <location>
        <position position="1"/>
    </location>
</feature>
<sequence length="106" mass="12138">MHNGESSSNINNNVSMEWNQTNYSLPTEWSMNLTQDQATISLPNVYNNPLIEWSVGFSQNQTNNNLPIEWFTNFTNNNHSLEWNAGLPQSQTNTNLLNVHNNSIIE</sequence>
<reference evidence="1" key="1">
    <citation type="submission" date="2021-06" db="EMBL/GenBank/DDBJ databases">
        <authorList>
            <person name="Kallberg Y."/>
            <person name="Tangrot J."/>
            <person name="Rosling A."/>
        </authorList>
    </citation>
    <scope>NUCLEOTIDE SEQUENCE</scope>
    <source>
        <strain evidence="1">MA453B</strain>
    </source>
</reference>
<dbReference type="Proteomes" id="UP000789405">
    <property type="component" value="Unassembled WGS sequence"/>
</dbReference>
<dbReference type="OrthoDB" id="2429095at2759"/>
<accession>A0A9N9JEA9</accession>
<name>A0A9N9JEA9_9GLOM</name>
<organism evidence="1 2">
    <name type="scientific">Dentiscutata erythropus</name>
    <dbReference type="NCBI Taxonomy" id="1348616"/>
    <lineage>
        <taxon>Eukaryota</taxon>
        <taxon>Fungi</taxon>
        <taxon>Fungi incertae sedis</taxon>
        <taxon>Mucoromycota</taxon>
        <taxon>Glomeromycotina</taxon>
        <taxon>Glomeromycetes</taxon>
        <taxon>Diversisporales</taxon>
        <taxon>Gigasporaceae</taxon>
        <taxon>Dentiscutata</taxon>
    </lineage>
</organism>
<keyword evidence="2" id="KW-1185">Reference proteome</keyword>
<protein>
    <submittedName>
        <fullName evidence="1">16758_t:CDS:1</fullName>
    </submittedName>
</protein>
<dbReference type="AlphaFoldDB" id="A0A9N9JEA9"/>
<comment type="caution">
    <text evidence="1">The sequence shown here is derived from an EMBL/GenBank/DDBJ whole genome shotgun (WGS) entry which is preliminary data.</text>
</comment>
<evidence type="ECO:0000313" key="2">
    <source>
        <dbReference type="Proteomes" id="UP000789405"/>
    </source>
</evidence>
<dbReference type="EMBL" id="CAJVPY010020691">
    <property type="protein sequence ID" value="CAG8776646.1"/>
    <property type="molecule type" value="Genomic_DNA"/>
</dbReference>
<gene>
    <name evidence="1" type="ORF">DERYTH_LOCUS19217</name>
</gene>
<evidence type="ECO:0000313" key="1">
    <source>
        <dbReference type="EMBL" id="CAG8776646.1"/>
    </source>
</evidence>